<feature type="compositionally biased region" description="Basic and acidic residues" evidence="3">
    <location>
        <begin position="132"/>
        <end position="147"/>
    </location>
</feature>
<dbReference type="Pfam" id="PF00808">
    <property type="entry name" value="CBFD_NFYB_HMF"/>
    <property type="match status" value="1"/>
</dbReference>
<dbReference type="PANTHER" id="PTHR46172">
    <property type="entry name" value="DNA POLYMERASE EPSILON SUBUNIT 3"/>
    <property type="match status" value="1"/>
</dbReference>
<feature type="compositionally biased region" description="Low complexity" evidence="3">
    <location>
        <begin position="118"/>
        <end position="129"/>
    </location>
</feature>
<dbReference type="InterPro" id="IPR051377">
    <property type="entry name" value="DNA_Pol-Epsilon_Subunit"/>
</dbReference>
<evidence type="ECO:0000256" key="2">
    <source>
        <dbReference type="ARBA" id="ARBA00023242"/>
    </source>
</evidence>
<name>A0A7S2P9S8_9STRA</name>
<dbReference type="CDD" id="cd22928">
    <property type="entry name" value="HFD_POLE3_DPB4"/>
    <property type="match status" value="1"/>
</dbReference>
<feature type="domain" description="Transcription factor CBF/NF-Y/archaeal histone" evidence="4">
    <location>
        <begin position="22"/>
        <end position="84"/>
    </location>
</feature>
<sequence length="193" mass="21262">MPPTTSSKTAESSSSSVEFEPPLASIRRILKMNLPDTTNVGKDASAVFARACGIFVIYLTTCANDYARENKRQTITANDILAAIKELEFDDFTPQLEAFLAHYRAEEQSKKDAKAKNKAAMQQSAQQAEESLDTKEAASDEPAKEDDKYEDAEDEITQDNEMTDSAAPTEKEDDADNQQEKSSDEGDATMTNE</sequence>
<accession>A0A7S2P9S8</accession>
<dbReference type="GO" id="GO:0006272">
    <property type="term" value="P:leading strand elongation"/>
    <property type="evidence" value="ECO:0007669"/>
    <property type="project" value="TreeGrafter"/>
</dbReference>
<dbReference type="GO" id="GO:0006974">
    <property type="term" value="P:DNA damage response"/>
    <property type="evidence" value="ECO:0007669"/>
    <property type="project" value="TreeGrafter"/>
</dbReference>
<dbReference type="GO" id="GO:0046982">
    <property type="term" value="F:protein heterodimerization activity"/>
    <property type="evidence" value="ECO:0007669"/>
    <property type="project" value="InterPro"/>
</dbReference>
<dbReference type="GO" id="GO:0008623">
    <property type="term" value="C:CHRAC"/>
    <property type="evidence" value="ECO:0007669"/>
    <property type="project" value="TreeGrafter"/>
</dbReference>
<feature type="region of interest" description="Disordered" evidence="3">
    <location>
        <begin position="111"/>
        <end position="193"/>
    </location>
</feature>
<dbReference type="InterPro" id="IPR009072">
    <property type="entry name" value="Histone-fold"/>
</dbReference>
<dbReference type="EMBL" id="HBGY01017412">
    <property type="protein sequence ID" value="CAD9584394.1"/>
    <property type="molecule type" value="Transcribed_RNA"/>
</dbReference>
<evidence type="ECO:0000313" key="5">
    <source>
        <dbReference type="EMBL" id="CAD9584394.1"/>
    </source>
</evidence>
<dbReference type="Gene3D" id="1.10.20.10">
    <property type="entry name" value="Histone, subunit A"/>
    <property type="match status" value="1"/>
</dbReference>
<dbReference type="PANTHER" id="PTHR46172:SF1">
    <property type="entry name" value="DNA POLYMERASE EPSILON SUBUNIT 3"/>
    <property type="match status" value="1"/>
</dbReference>
<dbReference type="InterPro" id="IPR003958">
    <property type="entry name" value="CBFA_NFYB_domain"/>
</dbReference>
<dbReference type="GO" id="GO:0008622">
    <property type="term" value="C:epsilon DNA polymerase complex"/>
    <property type="evidence" value="ECO:0007669"/>
    <property type="project" value="TreeGrafter"/>
</dbReference>
<evidence type="ECO:0000259" key="4">
    <source>
        <dbReference type="Pfam" id="PF00808"/>
    </source>
</evidence>
<proteinExistence type="predicted"/>
<evidence type="ECO:0000256" key="1">
    <source>
        <dbReference type="ARBA" id="ARBA00004123"/>
    </source>
</evidence>
<comment type="subcellular location">
    <subcellularLocation>
        <location evidence="1">Nucleus</location>
    </subcellularLocation>
</comment>
<protein>
    <recommendedName>
        <fullName evidence="4">Transcription factor CBF/NF-Y/archaeal histone domain-containing protein</fullName>
    </recommendedName>
</protein>
<organism evidence="5">
    <name type="scientific">Leptocylindrus danicus</name>
    <dbReference type="NCBI Taxonomy" id="163516"/>
    <lineage>
        <taxon>Eukaryota</taxon>
        <taxon>Sar</taxon>
        <taxon>Stramenopiles</taxon>
        <taxon>Ochrophyta</taxon>
        <taxon>Bacillariophyta</taxon>
        <taxon>Coscinodiscophyceae</taxon>
        <taxon>Chaetocerotophycidae</taxon>
        <taxon>Leptocylindrales</taxon>
        <taxon>Leptocylindraceae</taxon>
        <taxon>Leptocylindrus</taxon>
    </lineage>
</organism>
<feature type="compositionally biased region" description="Acidic residues" evidence="3">
    <location>
        <begin position="148"/>
        <end position="162"/>
    </location>
</feature>
<dbReference type="AlphaFoldDB" id="A0A7S2P9S8"/>
<evidence type="ECO:0000256" key="3">
    <source>
        <dbReference type="SAM" id="MobiDB-lite"/>
    </source>
</evidence>
<dbReference type="SUPFAM" id="SSF47113">
    <property type="entry name" value="Histone-fold"/>
    <property type="match status" value="1"/>
</dbReference>
<reference evidence="5" key="1">
    <citation type="submission" date="2021-01" db="EMBL/GenBank/DDBJ databases">
        <authorList>
            <person name="Corre E."/>
            <person name="Pelletier E."/>
            <person name="Niang G."/>
            <person name="Scheremetjew M."/>
            <person name="Finn R."/>
            <person name="Kale V."/>
            <person name="Holt S."/>
            <person name="Cochrane G."/>
            <person name="Meng A."/>
            <person name="Brown T."/>
            <person name="Cohen L."/>
        </authorList>
    </citation>
    <scope>NUCLEOTIDE SEQUENCE</scope>
    <source>
        <strain evidence="5">B650</strain>
    </source>
</reference>
<dbReference type="GO" id="GO:0031507">
    <property type="term" value="P:heterochromatin formation"/>
    <property type="evidence" value="ECO:0007669"/>
    <property type="project" value="TreeGrafter"/>
</dbReference>
<keyword evidence="2" id="KW-0539">Nucleus</keyword>
<gene>
    <name evidence="5" type="ORF">LDAN0321_LOCUS11286</name>
</gene>
<dbReference type="GO" id="GO:0031490">
    <property type="term" value="F:chromatin DNA binding"/>
    <property type="evidence" value="ECO:0007669"/>
    <property type="project" value="TreeGrafter"/>
</dbReference>